<reference evidence="1 2" key="1">
    <citation type="submission" date="2016-11" db="EMBL/GenBank/DDBJ databases">
        <authorList>
            <person name="Jaros S."/>
            <person name="Januszkiewicz K."/>
            <person name="Wedrychowicz H."/>
        </authorList>
    </citation>
    <scope>NUCLEOTIDE SEQUENCE [LARGE SCALE GENOMIC DNA]</scope>
    <source>
        <strain evidence="1 2">DSM 16917</strain>
    </source>
</reference>
<dbReference type="STRING" id="299255.SAMN02745129_2299"/>
<sequence length="152" mass="17184">MNKAEMQDYCHQLTSDYHQSEIIIFLLQVGLVIAGKSLSPAQLDVSNPNQRDLYETIKRDGKAEHLAEFMELVGTERLKLELTAYLANLGMHEDNIEAKTFLFALISAITKDEGTVAEIDLDNEFEQFIYEQLKVDGKLDLLSEYIEVVGGN</sequence>
<accession>A0A1M5TVV8</accession>
<dbReference type="EMBL" id="FQXG01000003">
    <property type="protein sequence ID" value="SHH54922.1"/>
    <property type="molecule type" value="Genomic_DNA"/>
</dbReference>
<dbReference type="AlphaFoldDB" id="A0A1M5TVV8"/>
<dbReference type="Proteomes" id="UP000184268">
    <property type="component" value="Unassembled WGS sequence"/>
</dbReference>
<organism evidence="1 2">
    <name type="scientific">Ferrimonas marina</name>
    <dbReference type="NCBI Taxonomy" id="299255"/>
    <lineage>
        <taxon>Bacteria</taxon>
        <taxon>Pseudomonadati</taxon>
        <taxon>Pseudomonadota</taxon>
        <taxon>Gammaproteobacteria</taxon>
        <taxon>Alteromonadales</taxon>
        <taxon>Ferrimonadaceae</taxon>
        <taxon>Ferrimonas</taxon>
    </lineage>
</organism>
<gene>
    <name evidence="1" type="ORF">SAMN02745129_2299</name>
</gene>
<protein>
    <submittedName>
        <fullName evidence="1">Uncharacterized protein</fullName>
    </submittedName>
</protein>
<evidence type="ECO:0000313" key="2">
    <source>
        <dbReference type="Proteomes" id="UP000184268"/>
    </source>
</evidence>
<name>A0A1M5TVV8_9GAMM</name>
<proteinExistence type="predicted"/>
<keyword evidence="2" id="KW-1185">Reference proteome</keyword>
<evidence type="ECO:0000313" key="1">
    <source>
        <dbReference type="EMBL" id="SHH54922.1"/>
    </source>
</evidence>
<dbReference type="RefSeq" id="WP_067655915.1">
    <property type="nucleotide sequence ID" value="NZ_FQXG01000003.1"/>
</dbReference>